<name>A0A8J8G9N3_9FLAO</name>
<keyword evidence="3" id="KW-1185">Reference proteome</keyword>
<comment type="caution">
    <text evidence="2">The sequence shown here is derived from an EMBL/GenBank/DDBJ whole genome shotgun (WGS) entry which is preliminary data.</text>
</comment>
<dbReference type="InterPro" id="IPR002716">
    <property type="entry name" value="PIN_dom"/>
</dbReference>
<dbReference type="Pfam" id="PF10130">
    <property type="entry name" value="PIN_2"/>
    <property type="match status" value="1"/>
</dbReference>
<organism evidence="2 3">
    <name type="scientific">Frigoriflavimonas asaccharolytica</name>
    <dbReference type="NCBI Taxonomy" id="2735899"/>
    <lineage>
        <taxon>Bacteria</taxon>
        <taxon>Pseudomonadati</taxon>
        <taxon>Bacteroidota</taxon>
        <taxon>Flavobacteriia</taxon>
        <taxon>Flavobacteriales</taxon>
        <taxon>Weeksellaceae</taxon>
        <taxon>Frigoriflavimonas</taxon>
    </lineage>
</organism>
<sequence length="125" mass="14447">MIVIVDTNIVFSTLLNPNSLIGELLMNVQDEITFVAPEFLIDEIEKYNEKIEKHSKLNQHSINLLKSSIWKVINFMSEENIFEENWKKAFELLKNIDPKDTPFLALALQLNSKIWTGDKKLISGL</sequence>
<dbReference type="AlphaFoldDB" id="A0A8J8G9N3"/>
<evidence type="ECO:0000313" key="2">
    <source>
        <dbReference type="EMBL" id="NRS93200.1"/>
    </source>
</evidence>
<evidence type="ECO:0000259" key="1">
    <source>
        <dbReference type="Pfam" id="PF10130"/>
    </source>
</evidence>
<dbReference type="EMBL" id="JABSNO010000018">
    <property type="protein sequence ID" value="NRS93200.1"/>
    <property type="molecule type" value="Genomic_DNA"/>
</dbReference>
<accession>A0A8J8G9N3</accession>
<proteinExistence type="predicted"/>
<protein>
    <submittedName>
        <fullName evidence="2">Putative nucleic acid-binding protein</fullName>
    </submittedName>
</protein>
<dbReference type="InterPro" id="IPR029060">
    <property type="entry name" value="PIN-like_dom_sf"/>
</dbReference>
<feature type="domain" description="PIN" evidence="1">
    <location>
        <begin position="4"/>
        <end position="124"/>
    </location>
</feature>
<reference evidence="2" key="1">
    <citation type="submission" date="2020-05" db="EMBL/GenBank/DDBJ databases">
        <title>Genomic Encyclopedia of Type Strains, Phase IV (KMG-V): Genome sequencing to study the core and pangenomes of soil and plant-associated prokaryotes.</title>
        <authorList>
            <person name="Whitman W."/>
        </authorList>
    </citation>
    <scope>NUCLEOTIDE SEQUENCE</scope>
    <source>
        <strain evidence="2">16F</strain>
    </source>
</reference>
<gene>
    <name evidence="2" type="ORF">HNQ03_002287</name>
</gene>
<dbReference type="Gene3D" id="3.40.50.1010">
    <property type="entry name" value="5'-nuclease"/>
    <property type="match status" value="1"/>
</dbReference>
<dbReference type="SUPFAM" id="SSF88723">
    <property type="entry name" value="PIN domain-like"/>
    <property type="match status" value="1"/>
</dbReference>
<dbReference type="Proteomes" id="UP000610746">
    <property type="component" value="Unassembled WGS sequence"/>
</dbReference>
<evidence type="ECO:0000313" key="3">
    <source>
        <dbReference type="Proteomes" id="UP000610746"/>
    </source>
</evidence>
<dbReference type="RefSeq" id="WP_173779776.1">
    <property type="nucleotide sequence ID" value="NZ_JABSNO010000018.1"/>
</dbReference>